<dbReference type="PANTHER" id="PTHR37812">
    <property type="entry name" value="MU-LIKE PROPHAGE FLUMU PROTEIN C"/>
    <property type="match status" value="1"/>
</dbReference>
<dbReference type="InterPro" id="IPR052411">
    <property type="entry name" value="c-mor_Regulatory_Protein"/>
</dbReference>
<gene>
    <name evidence="2" type="ORF">B5M06_13110</name>
</gene>
<dbReference type="OrthoDB" id="8906055at2"/>
<evidence type="ECO:0000313" key="2">
    <source>
        <dbReference type="EMBL" id="AQZ99048.1"/>
    </source>
</evidence>
<dbReference type="InterPro" id="IPR009057">
    <property type="entry name" value="Homeodomain-like_sf"/>
</dbReference>
<accession>A0A1V0BGM0</accession>
<dbReference type="RefSeq" id="WP_080025241.1">
    <property type="nucleotide sequence ID" value="NZ_CP020121.1"/>
</dbReference>
<dbReference type="SUPFAM" id="SSF46689">
    <property type="entry name" value="Homeodomain-like"/>
    <property type="match status" value="1"/>
</dbReference>
<sequence length="124" mass="14529">MSKFTDRDSHMAHRRHEFLADMQDVAKKELTAYLPEPAAEMVASALTDHLATHWGGQLINIPKDYRWRLSQRDSEIYAAFNGYNHAELAQQYGLTQIHMHRLIRNIRDRLKKASDARNRDLFHS</sequence>
<feature type="domain" description="Mor transcription activator" evidence="1">
    <location>
        <begin position="14"/>
        <end position="111"/>
    </location>
</feature>
<dbReference type="AlphaFoldDB" id="A0A1V0BGM0"/>
<dbReference type="KEGG" id="cke:B5M06_13110"/>
<dbReference type="Pfam" id="PF08765">
    <property type="entry name" value="Mor"/>
    <property type="match status" value="1"/>
</dbReference>
<dbReference type="EMBL" id="CP020121">
    <property type="protein sequence ID" value="AQZ99048.1"/>
    <property type="molecule type" value="Genomic_DNA"/>
</dbReference>
<dbReference type="InterPro" id="IPR014875">
    <property type="entry name" value="Mor_transcription_activator"/>
</dbReference>
<dbReference type="PANTHER" id="PTHR37812:SF1">
    <property type="entry name" value="MU-LIKE PROPHAGE FLUMU PROTEIN C"/>
    <property type="match status" value="1"/>
</dbReference>
<organism evidence="2 3">
    <name type="scientific">Comamonas kerstersii</name>
    <dbReference type="NCBI Taxonomy" id="225992"/>
    <lineage>
        <taxon>Bacteria</taxon>
        <taxon>Pseudomonadati</taxon>
        <taxon>Pseudomonadota</taxon>
        <taxon>Betaproteobacteria</taxon>
        <taxon>Burkholderiales</taxon>
        <taxon>Comamonadaceae</taxon>
        <taxon>Comamonas</taxon>
    </lineage>
</organism>
<evidence type="ECO:0000259" key="1">
    <source>
        <dbReference type="Pfam" id="PF08765"/>
    </source>
</evidence>
<proteinExistence type="predicted"/>
<evidence type="ECO:0000313" key="3">
    <source>
        <dbReference type="Proteomes" id="UP000242792"/>
    </source>
</evidence>
<name>A0A1V0BGM0_9BURK</name>
<dbReference type="Proteomes" id="UP000242792">
    <property type="component" value="Chromosome"/>
</dbReference>
<protein>
    <recommendedName>
        <fullName evidence="1">Mor transcription activator domain-containing protein</fullName>
    </recommendedName>
</protein>
<dbReference type="GeneID" id="83040258"/>
<dbReference type="Gene3D" id="1.10.10.60">
    <property type="entry name" value="Homeodomain-like"/>
    <property type="match status" value="1"/>
</dbReference>
<reference evidence="2 3" key="1">
    <citation type="submission" date="2017-03" db="EMBL/GenBank/DDBJ databases">
        <title>Rapid Whole Genome Sequencing of Comamonas kerstersii Causing Continuous ambulatory Peritoneal Dialysis-Associated Peritonitis.</title>
        <authorList>
            <person name="Zheng B."/>
        </authorList>
    </citation>
    <scope>NUCLEOTIDE SEQUENCE [LARGE SCALE GENOMIC DNA]</scope>
    <source>
        <strain evidence="2 3">8943</strain>
    </source>
</reference>